<dbReference type="EMBL" id="CAJVQC010001638">
    <property type="protein sequence ID" value="CAG8497829.1"/>
    <property type="molecule type" value="Genomic_DNA"/>
</dbReference>
<organism evidence="1 2">
    <name type="scientific">Racocetra persica</name>
    <dbReference type="NCBI Taxonomy" id="160502"/>
    <lineage>
        <taxon>Eukaryota</taxon>
        <taxon>Fungi</taxon>
        <taxon>Fungi incertae sedis</taxon>
        <taxon>Mucoromycota</taxon>
        <taxon>Glomeromycotina</taxon>
        <taxon>Glomeromycetes</taxon>
        <taxon>Diversisporales</taxon>
        <taxon>Gigasporaceae</taxon>
        <taxon>Racocetra</taxon>
    </lineage>
</organism>
<proteinExistence type="predicted"/>
<accession>A0ACA9KYR8</accession>
<evidence type="ECO:0000313" key="2">
    <source>
        <dbReference type="Proteomes" id="UP000789920"/>
    </source>
</evidence>
<gene>
    <name evidence="1" type="ORF">RPERSI_LOCUS1681</name>
</gene>
<reference evidence="1" key="1">
    <citation type="submission" date="2021-06" db="EMBL/GenBank/DDBJ databases">
        <authorList>
            <person name="Kallberg Y."/>
            <person name="Tangrot J."/>
            <person name="Rosling A."/>
        </authorList>
    </citation>
    <scope>NUCLEOTIDE SEQUENCE</scope>
    <source>
        <strain evidence="1">MA461A</strain>
    </source>
</reference>
<protein>
    <submittedName>
        <fullName evidence="1">168_t:CDS:1</fullName>
    </submittedName>
</protein>
<comment type="caution">
    <text evidence="1">The sequence shown here is derived from an EMBL/GenBank/DDBJ whole genome shotgun (WGS) entry which is preliminary data.</text>
</comment>
<keyword evidence="2" id="KW-1185">Reference proteome</keyword>
<evidence type="ECO:0000313" key="1">
    <source>
        <dbReference type="EMBL" id="CAG8497829.1"/>
    </source>
</evidence>
<name>A0ACA9KYR8_9GLOM</name>
<sequence length="103" mass="11081">ATYFAKTSLQGLLVITIGFTLYSFQISSVSVSQTDIAPKYAGIIYGLGNTVSAVPAFFGVALTGWILETTGNDWRVIWSMCSLFYIFGASFFVCLAGGEVIID</sequence>
<dbReference type="Proteomes" id="UP000789920">
    <property type="component" value="Unassembled WGS sequence"/>
</dbReference>
<feature type="non-terminal residue" evidence="1">
    <location>
        <position position="1"/>
    </location>
</feature>